<sequence>MILILLCSGDVETNPGPRNTRSQALIDLEDLPDDPTQHTDILFRLLKEVHAQQMESAKNHAELIADIKAIKTGQKSIETKVGAIQKRLDAVEEKMKTFDRMDEDIVHLQSSVETLTSQQDTLQSRVDDLEDRSRRNNIILRGIPDDRETWEETKVHVREVLRDVLDPLPETAIERAHRLGQYHPGLAPFLSLSYLAPLRTGTGFPHQRQPL</sequence>
<dbReference type="AlphaFoldDB" id="A0A9J6F2Q0"/>
<dbReference type="EMBL" id="JABSTU010000001">
    <property type="protein sequence ID" value="KAH8040376.1"/>
    <property type="molecule type" value="Genomic_DNA"/>
</dbReference>
<dbReference type="Gene3D" id="3.30.70.1820">
    <property type="entry name" value="L1 transposable element, RRM domain"/>
    <property type="match status" value="1"/>
</dbReference>
<reference evidence="1" key="2">
    <citation type="submission" date="2021-09" db="EMBL/GenBank/DDBJ databases">
        <authorList>
            <person name="Jia N."/>
            <person name="Wang J."/>
            <person name="Shi W."/>
            <person name="Du L."/>
            <person name="Sun Y."/>
            <person name="Zhan W."/>
            <person name="Jiang J."/>
            <person name="Wang Q."/>
            <person name="Zhang B."/>
            <person name="Ji P."/>
            <person name="Sakyi L.B."/>
            <person name="Cui X."/>
            <person name="Yuan T."/>
            <person name="Jiang B."/>
            <person name="Yang W."/>
            <person name="Lam T.T.-Y."/>
            <person name="Chang Q."/>
            <person name="Ding S."/>
            <person name="Wang X."/>
            <person name="Zhu J."/>
            <person name="Ruan X."/>
            <person name="Zhao L."/>
            <person name="Wei J."/>
            <person name="Que T."/>
            <person name="Du C."/>
            <person name="Cheng J."/>
            <person name="Dai P."/>
            <person name="Han X."/>
            <person name="Huang E."/>
            <person name="Gao Y."/>
            <person name="Liu J."/>
            <person name="Shao H."/>
            <person name="Ye R."/>
            <person name="Li L."/>
            <person name="Wei W."/>
            <person name="Wang X."/>
            <person name="Wang C."/>
            <person name="Huo Q."/>
            <person name="Li W."/>
            <person name="Guo W."/>
            <person name="Chen H."/>
            <person name="Chen S."/>
            <person name="Zhou L."/>
            <person name="Zhou L."/>
            <person name="Ni X."/>
            <person name="Tian J."/>
            <person name="Zhou Y."/>
            <person name="Sheng Y."/>
            <person name="Liu T."/>
            <person name="Pan Y."/>
            <person name="Xia L."/>
            <person name="Li J."/>
            <person name="Zhao F."/>
            <person name="Cao W."/>
        </authorList>
    </citation>
    <scope>NUCLEOTIDE SEQUENCE</scope>
    <source>
        <strain evidence="1">Rmic-2018</strain>
        <tissue evidence="1">Larvae</tissue>
    </source>
</reference>
<name>A0A9J6F2Q0_RHIMP</name>
<evidence type="ECO:0000313" key="1">
    <source>
        <dbReference type="EMBL" id="KAH8040376.1"/>
    </source>
</evidence>
<accession>A0A9J6F2Q0</accession>
<proteinExistence type="predicted"/>
<keyword evidence="2" id="KW-1185">Reference proteome</keyword>
<reference evidence="1" key="1">
    <citation type="journal article" date="2020" name="Cell">
        <title>Large-Scale Comparative Analyses of Tick Genomes Elucidate Their Genetic Diversity and Vector Capacities.</title>
        <authorList>
            <consortium name="Tick Genome and Microbiome Consortium (TIGMIC)"/>
            <person name="Jia N."/>
            <person name="Wang J."/>
            <person name="Shi W."/>
            <person name="Du L."/>
            <person name="Sun Y."/>
            <person name="Zhan W."/>
            <person name="Jiang J.F."/>
            <person name="Wang Q."/>
            <person name="Zhang B."/>
            <person name="Ji P."/>
            <person name="Bell-Sakyi L."/>
            <person name="Cui X.M."/>
            <person name="Yuan T.T."/>
            <person name="Jiang B.G."/>
            <person name="Yang W.F."/>
            <person name="Lam T.T."/>
            <person name="Chang Q.C."/>
            <person name="Ding S.J."/>
            <person name="Wang X.J."/>
            <person name="Zhu J.G."/>
            <person name="Ruan X.D."/>
            <person name="Zhao L."/>
            <person name="Wei J.T."/>
            <person name="Ye R.Z."/>
            <person name="Que T.C."/>
            <person name="Du C.H."/>
            <person name="Zhou Y.H."/>
            <person name="Cheng J.X."/>
            <person name="Dai P.F."/>
            <person name="Guo W.B."/>
            <person name="Han X.H."/>
            <person name="Huang E.J."/>
            <person name="Li L.F."/>
            <person name="Wei W."/>
            <person name="Gao Y.C."/>
            <person name="Liu J.Z."/>
            <person name="Shao H.Z."/>
            <person name="Wang X."/>
            <person name="Wang C.C."/>
            <person name="Yang T.C."/>
            <person name="Huo Q.B."/>
            <person name="Li W."/>
            <person name="Chen H.Y."/>
            <person name="Chen S.E."/>
            <person name="Zhou L.G."/>
            <person name="Ni X.B."/>
            <person name="Tian J.H."/>
            <person name="Sheng Y."/>
            <person name="Liu T."/>
            <person name="Pan Y.S."/>
            <person name="Xia L.Y."/>
            <person name="Li J."/>
            <person name="Zhao F."/>
            <person name="Cao W.C."/>
        </authorList>
    </citation>
    <scope>NUCLEOTIDE SEQUENCE</scope>
    <source>
        <strain evidence="1">Rmic-2018</strain>
    </source>
</reference>
<comment type="caution">
    <text evidence="1">The sequence shown here is derived from an EMBL/GenBank/DDBJ whole genome shotgun (WGS) entry which is preliminary data.</text>
</comment>
<dbReference type="Gene3D" id="1.20.5.340">
    <property type="match status" value="1"/>
</dbReference>
<dbReference type="PANTHER" id="PTHR11505">
    <property type="entry name" value="L1 TRANSPOSABLE ELEMENT-RELATED"/>
    <property type="match status" value="1"/>
</dbReference>
<organism evidence="1 2">
    <name type="scientific">Rhipicephalus microplus</name>
    <name type="common">Cattle tick</name>
    <name type="synonym">Boophilus microplus</name>
    <dbReference type="NCBI Taxonomy" id="6941"/>
    <lineage>
        <taxon>Eukaryota</taxon>
        <taxon>Metazoa</taxon>
        <taxon>Ecdysozoa</taxon>
        <taxon>Arthropoda</taxon>
        <taxon>Chelicerata</taxon>
        <taxon>Arachnida</taxon>
        <taxon>Acari</taxon>
        <taxon>Parasitiformes</taxon>
        <taxon>Ixodida</taxon>
        <taxon>Ixodoidea</taxon>
        <taxon>Ixodidae</taxon>
        <taxon>Rhipicephalinae</taxon>
        <taxon>Rhipicephalus</taxon>
        <taxon>Boophilus</taxon>
    </lineage>
</organism>
<protein>
    <submittedName>
        <fullName evidence="1">Uncharacterized protein</fullName>
    </submittedName>
</protein>
<dbReference type="InterPro" id="IPR004244">
    <property type="entry name" value="Transposase_22"/>
</dbReference>
<gene>
    <name evidence="1" type="ORF">HPB51_010156</name>
</gene>
<evidence type="ECO:0000313" key="2">
    <source>
        <dbReference type="Proteomes" id="UP000821866"/>
    </source>
</evidence>
<dbReference type="Proteomes" id="UP000821866">
    <property type="component" value="Chromosome 1"/>
</dbReference>